<dbReference type="AlphaFoldDB" id="A0A7M1AUU0"/>
<evidence type="ECO:0000259" key="2">
    <source>
        <dbReference type="PROSITE" id="PS50122"/>
    </source>
</evidence>
<feature type="domain" description="CheB-type methylesterase" evidence="2">
    <location>
        <begin position="101"/>
        <end position="278"/>
    </location>
</feature>
<evidence type="ECO:0000259" key="3">
    <source>
        <dbReference type="PROSITE" id="PS50123"/>
    </source>
</evidence>
<feature type="active site" evidence="1">
    <location>
        <position position="113"/>
    </location>
</feature>
<dbReference type="Pfam" id="PF01339">
    <property type="entry name" value="CheB_methylest"/>
    <property type="match status" value="1"/>
</dbReference>
<dbReference type="PANTHER" id="PTHR24422">
    <property type="entry name" value="CHEMOTAXIS PROTEIN METHYLTRANSFERASE"/>
    <property type="match status" value="1"/>
</dbReference>
<dbReference type="PROSITE" id="PS50122">
    <property type="entry name" value="CHEB"/>
    <property type="match status" value="1"/>
</dbReference>
<dbReference type="EMBL" id="CP041165">
    <property type="protein sequence ID" value="QOP41146.1"/>
    <property type="molecule type" value="Genomic_DNA"/>
</dbReference>
<keyword evidence="1" id="KW-0145">Chemotaxis</keyword>
<organism evidence="4 5">
    <name type="scientific">Sulfurimonas marina</name>
    <dbReference type="NCBI Taxonomy" id="2590551"/>
    <lineage>
        <taxon>Bacteria</taxon>
        <taxon>Pseudomonadati</taxon>
        <taxon>Campylobacterota</taxon>
        <taxon>Epsilonproteobacteria</taxon>
        <taxon>Campylobacterales</taxon>
        <taxon>Sulfurimonadaceae</taxon>
        <taxon>Sulfurimonas</taxon>
    </lineage>
</organism>
<reference evidence="4 5" key="1">
    <citation type="submission" date="2019-06" db="EMBL/GenBank/DDBJ databases">
        <title>Sulfurimonas gotlandica sp. nov., a chemoautotrophic and psychrotolerant epsilonproteobacterium isolated from a pelagic redoxcline, and an emended description of the genus Sulfurimonas.</title>
        <authorList>
            <person name="Wang S."/>
            <person name="Jiang L."/>
            <person name="Shao Z."/>
        </authorList>
    </citation>
    <scope>NUCLEOTIDE SEQUENCE [LARGE SCALE GENOMIC DNA]</scope>
    <source>
        <strain evidence="4 5">B2</strain>
    </source>
</reference>
<evidence type="ECO:0000313" key="5">
    <source>
        <dbReference type="Proteomes" id="UP000593910"/>
    </source>
</evidence>
<accession>A0A7M1AUU0</accession>
<dbReference type="InterPro" id="IPR029063">
    <property type="entry name" value="SAM-dependent_MTases_sf"/>
</dbReference>
<feature type="domain" description="CheR-type methyltransferase" evidence="3">
    <location>
        <begin position="297"/>
        <end position="556"/>
    </location>
</feature>
<evidence type="ECO:0008006" key="6">
    <source>
        <dbReference type="Google" id="ProtNLM"/>
    </source>
</evidence>
<evidence type="ECO:0000313" key="4">
    <source>
        <dbReference type="EMBL" id="QOP41146.1"/>
    </source>
</evidence>
<dbReference type="GO" id="GO:0006935">
    <property type="term" value="P:chemotaxis"/>
    <property type="evidence" value="ECO:0007669"/>
    <property type="project" value="UniProtKB-UniRule"/>
</dbReference>
<dbReference type="GO" id="GO:0005737">
    <property type="term" value="C:cytoplasm"/>
    <property type="evidence" value="ECO:0007669"/>
    <property type="project" value="InterPro"/>
</dbReference>
<dbReference type="Gene3D" id="3.40.50.150">
    <property type="entry name" value="Vaccinia Virus protein VP39"/>
    <property type="match status" value="1"/>
</dbReference>
<dbReference type="SUPFAM" id="SSF53335">
    <property type="entry name" value="S-adenosyl-L-methionine-dependent methyltransferases"/>
    <property type="match status" value="1"/>
</dbReference>
<dbReference type="InterPro" id="IPR050903">
    <property type="entry name" value="Bact_Chemotaxis_MeTrfase"/>
</dbReference>
<dbReference type="InterPro" id="IPR022642">
    <property type="entry name" value="CheR_C"/>
</dbReference>
<sequence length="556" mass="64132">MKTMFLNKCDEEIHKVIIKGEINEETISQLDTFLETTCTDHKIELVFEKIYVVPRVMVEWLQELFTTKKYPMLKVDVTQERLYAYLHSLGIQINISCDKEGYNDIQAIALGGSTGSTTMFQKMLSCIVSTDISVFIVQHASYEGMSLLPSVLQRFTSLEVISPQHLQKVEKAKVYVAPPNYHMKVENGYIILEQSNRVNYSRPSVSVLYRSIAQEYGPHAICITSCGYGHDGSDVVGEVLSHGTYMIAQKSKECEATLMPESISQTEKISHVLSIEVICELLRILNDNSFVNKELLFFRLLKKIYGYDFTHYNLQSLKRLLALEIQRCASDNHNGFYHSVILNKERFEKMLFALTVNVTEFFRKPYSFKGLNHFIEEEQKISPHMKFWVAGCASGEEAYSLGMMLHENGFLENSLIYATDINEMMVQIARNGLYSVEHLSTNRLNAQTVLQKKPFDENIQLKESFFSITEEIRKKILFFQHNLATDSSFNEFNFILCKNVLIYFDDELQNQVFQLFYDSLSVGGYLQLGTSETLIFEFRDRFKVVDIESRIFQKVG</sequence>
<name>A0A7M1AUU0_9BACT</name>
<dbReference type="InterPro" id="IPR000780">
    <property type="entry name" value="CheR_MeTrfase"/>
</dbReference>
<dbReference type="GO" id="GO:0008757">
    <property type="term" value="F:S-adenosylmethionine-dependent methyltransferase activity"/>
    <property type="evidence" value="ECO:0007669"/>
    <property type="project" value="InterPro"/>
</dbReference>
<dbReference type="SUPFAM" id="SSF52738">
    <property type="entry name" value="Methylesterase CheB, C-terminal domain"/>
    <property type="match status" value="1"/>
</dbReference>
<evidence type="ECO:0000256" key="1">
    <source>
        <dbReference type="PROSITE-ProRule" id="PRU00050"/>
    </source>
</evidence>
<dbReference type="RefSeq" id="WP_193114565.1">
    <property type="nucleotide sequence ID" value="NZ_CP041165.1"/>
</dbReference>
<dbReference type="PROSITE" id="PS50123">
    <property type="entry name" value="CHER"/>
    <property type="match status" value="1"/>
</dbReference>
<dbReference type="Proteomes" id="UP000593910">
    <property type="component" value="Chromosome"/>
</dbReference>
<dbReference type="InterPro" id="IPR035909">
    <property type="entry name" value="CheB_C"/>
</dbReference>
<feature type="active site" evidence="1">
    <location>
        <position position="231"/>
    </location>
</feature>
<keyword evidence="5" id="KW-1185">Reference proteome</keyword>
<protein>
    <recommendedName>
        <fullName evidence="6">Chemotaxis protein CheR</fullName>
    </recommendedName>
</protein>
<dbReference type="GO" id="GO:0000156">
    <property type="term" value="F:phosphorelay response regulator activity"/>
    <property type="evidence" value="ECO:0007669"/>
    <property type="project" value="InterPro"/>
</dbReference>
<dbReference type="GO" id="GO:0008984">
    <property type="term" value="F:protein-glutamate methylesterase activity"/>
    <property type="evidence" value="ECO:0007669"/>
    <property type="project" value="InterPro"/>
</dbReference>
<feature type="active site" evidence="1">
    <location>
        <position position="139"/>
    </location>
</feature>
<gene>
    <name evidence="4" type="ORF">FJR03_05075</name>
</gene>
<dbReference type="InterPro" id="IPR000673">
    <property type="entry name" value="Sig_transdc_resp-reg_Me-estase"/>
</dbReference>
<proteinExistence type="predicted"/>
<dbReference type="Gene3D" id="3.40.50.180">
    <property type="entry name" value="Methylesterase CheB, C-terminal domain"/>
    <property type="match status" value="1"/>
</dbReference>
<dbReference type="SMART" id="SM00138">
    <property type="entry name" value="MeTrc"/>
    <property type="match status" value="1"/>
</dbReference>
<keyword evidence="1" id="KW-0378">Hydrolase</keyword>
<dbReference type="PRINTS" id="PR00996">
    <property type="entry name" value="CHERMTFRASE"/>
</dbReference>
<dbReference type="Pfam" id="PF01739">
    <property type="entry name" value="CheR"/>
    <property type="match status" value="1"/>
</dbReference>
<dbReference type="KEGG" id="smax:FJR03_05075"/>
<dbReference type="PANTHER" id="PTHR24422:SF8">
    <property type="entry name" value="CHEMOTAXIS PROTEIN"/>
    <property type="match status" value="1"/>
</dbReference>